<evidence type="ECO:0000256" key="1">
    <source>
        <dbReference type="SAM" id="MobiDB-lite"/>
    </source>
</evidence>
<feature type="compositionally biased region" description="Basic and acidic residues" evidence="1">
    <location>
        <begin position="104"/>
        <end position="113"/>
    </location>
</feature>
<protein>
    <submittedName>
        <fullName evidence="3">Putative secreted metalloprotease</fullName>
    </submittedName>
</protein>
<name>A0A147BFG0_IXORI</name>
<sequence>MSPVAMTITILTLLVTASQLVRARESKPSSIPKVNLAVHFVYDRYFEQISKFRDESGRYLDYFTTFLNIVELWFRSSKLPHIKLTLHAATEGPLNDIDNEPDGDEKSVDRTMSDESSQEENFDKSETPYQPCRNRSVTMKKLKYHVETQDAYRGADVVIFVTGLCINLEADANKEWEGFSKPGLICTKSAVGVVHDDGKTFNGTRSAALQLALMLGANEDAKTNCSDMERYLLLNMNGESLSELSSCTKNAISSFFKKPKTNKCGKRTPTPAKHNENMLAKEYYEAKNTDECQVSSSGTQRVKKCKPNKVSYPKNKRQATCKVTCCNQSGERDQNYTINLADGTPCKNMKVTVHTQSLYGRVRFFFFSLQLLDVLICGAPSRMLVINTHCNWQSTVNNTNSSLYESIL</sequence>
<keyword evidence="2" id="KW-0732">Signal</keyword>
<reference evidence="3" key="1">
    <citation type="journal article" date="2018" name="PLoS Negl. Trop. Dis.">
        <title>Sialome diversity of ticks revealed by RNAseq of single tick salivary glands.</title>
        <authorList>
            <person name="Perner J."/>
            <person name="Kropackova S."/>
            <person name="Kopacek P."/>
            <person name="Ribeiro J.M."/>
        </authorList>
    </citation>
    <scope>NUCLEOTIDE SEQUENCE</scope>
    <source>
        <strain evidence="3">Siblings of single egg batch collected in Ceske Budejovice</strain>
        <tissue evidence="3">Salivary glands</tissue>
    </source>
</reference>
<organism evidence="3">
    <name type="scientific">Ixodes ricinus</name>
    <name type="common">Common tick</name>
    <name type="synonym">Acarus ricinus</name>
    <dbReference type="NCBI Taxonomy" id="34613"/>
    <lineage>
        <taxon>Eukaryota</taxon>
        <taxon>Metazoa</taxon>
        <taxon>Ecdysozoa</taxon>
        <taxon>Arthropoda</taxon>
        <taxon>Chelicerata</taxon>
        <taxon>Arachnida</taxon>
        <taxon>Acari</taxon>
        <taxon>Parasitiformes</taxon>
        <taxon>Ixodida</taxon>
        <taxon>Ixodoidea</taxon>
        <taxon>Ixodidae</taxon>
        <taxon>Ixodinae</taxon>
        <taxon>Ixodes</taxon>
    </lineage>
</organism>
<evidence type="ECO:0000256" key="2">
    <source>
        <dbReference type="SAM" id="SignalP"/>
    </source>
</evidence>
<feature type="signal peptide" evidence="2">
    <location>
        <begin position="1"/>
        <end position="23"/>
    </location>
</feature>
<feature type="region of interest" description="Disordered" evidence="1">
    <location>
        <begin position="93"/>
        <end position="130"/>
    </location>
</feature>
<dbReference type="AlphaFoldDB" id="A0A147BFG0"/>
<dbReference type="GO" id="GO:0008237">
    <property type="term" value="F:metallopeptidase activity"/>
    <property type="evidence" value="ECO:0007669"/>
    <property type="project" value="UniProtKB-KW"/>
</dbReference>
<dbReference type="EMBL" id="GEGO01005896">
    <property type="protein sequence ID" value="JAR89508.1"/>
    <property type="molecule type" value="Transcribed_RNA"/>
</dbReference>
<dbReference type="InterPro" id="IPR024079">
    <property type="entry name" value="MetalloPept_cat_dom_sf"/>
</dbReference>
<accession>A0A147BFG0</accession>
<feature type="chain" id="PRO_5007542184" evidence="2">
    <location>
        <begin position="24"/>
        <end position="408"/>
    </location>
</feature>
<dbReference type="Gene3D" id="3.40.390.10">
    <property type="entry name" value="Collagenase (Catalytic Domain)"/>
    <property type="match status" value="1"/>
</dbReference>
<keyword evidence="3" id="KW-0378">Hydrolase</keyword>
<keyword evidence="3" id="KW-0645">Protease</keyword>
<evidence type="ECO:0000313" key="3">
    <source>
        <dbReference type="EMBL" id="JAR89508.1"/>
    </source>
</evidence>
<keyword evidence="3" id="KW-0482">Metalloprotease</keyword>
<dbReference type="GO" id="GO:0006508">
    <property type="term" value="P:proteolysis"/>
    <property type="evidence" value="ECO:0007669"/>
    <property type="project" value="UniProtKB-KW"/>
</dbReference>
<proteinExistence type="predicted"/>